<dbReference type="RefSeq" id="WP_054453642.1">
    <property type="nucleotide sequence ID" value="NZ_LHPH01000006.1"/>
</dbReference>
<dbReference type="OrthoDB" id="10015867at2"/>
<evidence type="ECO:0000313" key="2">
    <source>
        <dbReference type="EMBL" id="KPH64164.1"/>
    </source>
</evidence>
<organism evidence="2 3">
    <name type="scientific">Pseudoalteromonas porphyrae</name>
    <dbReference type="NCBI Taxonomy" id="187330"/>
    <lineage>
        <taxon>Bacteria</taxon>
        <taxon>Pseudomonadati</taxon>
        <taxon>Pseudomonadota</taxon>
        <taxon>Gammaproteobacteria</taxon>
        <taxon>Alteromonadales</taxon>
        <taxon>Pseudoalteromonadaceae</taxon>
        <taxon>Pseudoalteromonas</taxon>
    </lineage>
</organism>
<proteinExistence type="predicted"/>
<protein>
    <submittedName>
        <fullName evidence="2">Uncharacterized protein</fullName>
    </submittedName>
</protein>
<feature type="non-terminal residue" evidence="2">
    <location>
        <position position="216"/>
    </location>
</feature>
<dbReference type="PATRIC" id="fig|187330.3.peg.3438"/>
<feature type="transmembrane region" description="Helical" evidence="1">
    <location>
        <begin position="60"/>
        <end position="78"/>
    </location>
</feature>
<keyword evidence="1" id="KW-1133">Transmembrane helix</keyword>
<keyword evidence="3" id="KW-1185">Reference proteome</keyword>
<reference evidence="2 3" key="1">
    <citation type="submission" date="2015-08" db="EMBL/GenBank/DDBJ databases">
        <title>Draft Genome Sequence of Pseudoalteromonas porphyrae UCD-SED14.</title>
        <authorList>
            <person name="Coil D.A."/>
            <person name="Jospin G."/>
            <person name="Lee R.D."/>
            <person name="Eisen J.A."/>
        </authorList>
    </citation>
    <scope>NUCLEOTIDE SEQUENCE [LARGE SCALE GENOMIC DNA]</scope>
    <source>
        <strain evidence="2 3">UCD-SED14</strain>
    </source>
</reference>
<dbReference type="AlphaFoldDB" id="A0A0N1MVT6"/>
<accession>A0A0N1MVT6</accession>
<feature type="transmembrane region" description="Helical" evidence="1">
    <location>
        <begin position="21"/>
        <end position="40"/>
    </location>
</feature>
<gene>
    <name evidence="2" type="ORF">ADS77_07070</name>
</gene>
<evidence type="ECO:0000313" key="3">
    <source>
        <dbReference type="Proteomes" id="UP000037848"/>
    </source>
</evidence>
<sequence>MSKNLKETATNILKQSNRNPAIYSIFIAIFGCAFFVYEFFNTFSFNLNTPIENWVATASYFNNVFSPILLFVSILLLYRTWKDSRSALELQKIELEETKLALREQSDTQNFSVIKDAVFEIANQVKELLQVDVKVINKNTSYALIDVDNPLHELPTNFLDIDWDDECSKETIQTIKLESIIETYFFHMKGKPFENEEKETQFENIIFTDTFFTYID</sequence>
<comment type="caution">
    <text evidence="2">The sequence shown here is derived from an EMBL/GenBank/DDBJ whole genome shotgun (WGS) entry which is preliminary data.</text>
</comment>
<dbReference type="PROSITE" id="PS51257">
    <property type="entry name" value="PROKAR_LIPOPROTEIN"/>
    <property type="match status" value="1"/>
</dbReference>
<keyword evidence="1" id="KW-0812">Transmembrane</keyword>
<evidence type="ECO:0000256" key="1">
    <source>
        <dbReference type="SAM" id="Phobius"/>
    </source>
</evidence>
<keyword evidence="1" id="KW-0472">Membrane</keyword>
<name>A0A0N1MVT6_9GAMM</name>
<dbReference type="Proteomes" id="UP000037848">
    <property type="component" value="Unassembled WGS sequence"/>
</dbReference>
<dbReference type="EMBL" id="LHPH01000006">
    <property type="protein sequence ID" value="KPH64164.1"/>
    <property type="molecule type" value="Genomic_DNA"/>
</dbReference>